<dbReference type="PANTHER" id="PTHR30302:SF1">
    <property type="entry name" value="HYDROGENASE 2 MATURATION PROTEASE"/>
    <property type="match status" value="1"/>
</dbReference>
<dbReference type="EMBL" id="MOXD01000005">
    <property type="protein sequence ID" value="OMQ22829.1"/>
    <property type="molecule type" value="Genomic_DNA"/>
</dbReference>
<feature type="binding site" evidence="7">
    <location>
        <position position="92"/>
    </location>
    <ligand>
        <name>Ni(2+)</name>
        <dbReference type="ChEBI" id="CHEBI:49786"/>
    </ligand>
</feature>
<dbReference type="NCBIfam" id="NF007777">
    <property type="entry name" value="PRK10466.1"/>
    <property type="match status" value="1"/>
</dbReference>
<dbReference type="InterPro" id="IPR000671">
    <property type="entry name" value="Peptidase_A31"/>
</dbReference>
<keyword evidence="3" id="KW-0645">Protease</keyword>
<feature type="binding site" evidence="7">
    <location>
        <position position="62"/>
    </location>
    <ligand>
        <name>Ni(2+)</name>
        <dbReference type="ChEBI" id="CHEBI:49786"/>
    </ligand>
</feature>
<reference evidence="8 9" key="1">
    <citation type="submission" date="2016-11" db="EMBL/GenBank/DDBJ databases">
        <title>Rahnella oryzae sp. nov., isolated from rice root.</title>
        <authorList>
            <person name="Zhang X.-X."/>
            <person name="Zhang J."/>
        </authorList>
    </citation>
    <scope>NUCLEOTIDE SEQUENCE [LARGE SCALE GENOMIC DNA]</scope>
    <source>
        <strain evidence="8 9">J11-6</strain>
    </source>
</reference>
<keyword evidence="2 7" id="KW-0533">Nickel</keyword>
<evidence type="ECO:0000256" key="3">
    <source>
        <dbReference type="ARBA" id="ARBA00022670"/>
    </source>
</evidence>
<dbReference type="GO" id="GO:0004190">
    <property type="term" value="F:aspartic-type endopeptidase activity"/>
    <property type="evidence" value="ECO:0007669"/>
    <property type="project" value="UniProtKB-KW"/>
</dbReference>
<feature type="binding site" evidence="7">
    <location>
        <position position="16"/>
    </location>
    <ligand>
        <name>Ni(2+)</name>
        <dbReference type="ChEBI" id="CHEBI:49786"/>
    </ligand>
</feature>
<dbReference type="GO" id="GO:0046872">
    <property type="term" value="F:metal ion binding"/>
    <property type="evidence" value="ECO:0007669"/>
    <property type="project" value="UniProtKB-KW"/>
</dbReference>
<keyword evidence="6" id="KW-0378">Hydrolase</keyword>
<keyword evidence="4 7" id="KW-0479">Metal-binding</keyword>
<keyword evidence="5" id="KW-0064">Aspartyl protease</keyword>
<evidence type="ECO:0000256" key="1">
    <source>
        <dbReference type="ARBA" id="ARBA00006814"/>
    </source>
</evidence>
<evidence type="ECO:0000256" key="6">
    <source>
        <dbReference type="ARBA" id="ARBA00022801"/>
    </source>
</evidence>
<dbReference type="RefSeq" id="WP_076942115.1">
    <property type="nucleotide sequence ID" value="NZ_MOXD01000005.1"/>
</dbReference>
<gene>
    <name evidence="8" type="ORF">BMI79_10315</name>
</gene>
<accession>A0A1S8CKF9</accession>
<proteinExistence type="inferred from homology"/>
<dbReference type="AlphaFoldDB" id="A0A1S8CKF9"/>
<dbReference type="STRING" id="2034155.BMI79_10315"/>
<dbReference type="InterPro" id="IPR004419">
    <property type="entry name" value="Pept_A31_hyd_express"/>
</dbReference>
<dbReference type="SUPFAM" id="SSF53163">
    <property type="entry name" value="HybD-like"/>
    <property type="match status" value="1"/>
</dbReference>
<dbReference type="CDD" id="cd06062">
    <property type="entry name" value="H2MP_MemB-H2up"/>
    <property type="match status" value="1"/>
</dbReference>
<dbReference type="OrthoDB" id="9792731at2"/>
<evidence type="ECO:0000256" key="4">
    <source>
        <dbReference type="ARBA" id="ARBA00022723"/>
    </source>
</evidence>
<sequence>MRILVLGIGNLLLSDEAVGVRIIEALEQRFVLPAYVEVLDGGTSGMELMEVMADRDHLIVADAVLTGDAAGSVVVLHDEQIPALFTRKVSPHQLGLSDVLMALRLTEEFPRRLTLVGVVPASLEPGIGLSPRVTQAIEPALAQVLVALQSSGVPVTLKEAADARCC</sequence>
<dbReference type="Pfam" id="PF01750">
    <property type="entry name" value="HycI"/>
    <property type="match status" value="1"/>
</dbReference>
<dbReference type="GO" id="GO:0016485">
    <property type="term" value="P:protein processing"/>
    <property type="evidence" value="ECO:0007669"/>
    <property type="project" value="InterPro"/>
</dbReference>
<dbReference type="PRINTS" id="PR00446">
    <property type="entry name" value="HYDRGNUPTAKE"/>
</dbReference>
<protein>
    <submittedName>
        <fullName evidence="8">Hydrogenase expression/formation protein</fullName>
    </submittedName>
</protein>
<dbReference type="Proteomes" id="UP000216021">
    <property type="component" value="Unassembled WGS sequence"/>
</dbReference>
<dbReference type="FunFam" id="3.40.50.1450:FF:000002">
    <property type="entry name" value="Hydrogenase 1 maturation protease"/>
    <property type="match status" value="1"/>
</dbReference>
<name>A0A1S8CKF9_9GAMM</name>
<dbReference type="NCBIfam" id="TIGR00072">
    <property type="entry name" value="hydrog_prot"/>
    <property type="match status" value="1"/>
</dbReference>
<dbReference type="Gene3D" id="3.40.50.1450">
    <property type="entry name" value="HybD-like"/>
    <property type="match status" value="1"/>
</dbReference>
<evidence type="ECO:0000256" key="7">
    <source>
        <dbReference type="PIRSR" id="PIRSR604419-1"/>
    </source>
</evidence>
<evidence type="ECO:0000256" key="2">
    <source>
        <dbReference type="ARBA" id="ARBA00022596"/>
    </source>
</evidence>
<evidence type="ECO:0000313" key="8">
    <source>
        <dbReference type="EMBL" id="OMQ22829.1"/>
    </source>
</evidence>
<dbReference type="PANTHER" id="PTHR30302">
    <property type="entry name" value="HYDROGENASE 1 MATURATION PROTEASE"/>
    <property type="match status" value="1"/>
</dbReference>
<dbReference type="NCBIfam" id="TIGR00140">
    <property type="entry name" value="hupD"/>
    <property type="match status" value="1"/>
</dbReference>
<dbReference type="GO" id="GO:0008047">
    <property type="term" value="F:enzyme activator activity"/>
    <property type="evidence" value="ECO:0007669"/>
    <property type="project" value="InterPro"/>
</dbReference>
<evidence type="ECO:0000256" key="5">
    <source>
        <dbReference type="ARBA" id="ARBA00022750"/>
    </source>
</evidence>
<evidence type="ECO:0000313" key="9">
    <source>
        <dbReference type="Proteomes" id="UP000216021"/>
    </source>
</evidence>
<keyword evidence="9" id="KW-1185">Reference proteome</keyword>
<dbReference type="InterPro" id="IPR023430">
    <property type="entry name" value="Pept_HybD-like_dom_sf"/>
</dbReference>
<comment type="similarity">
    <text evidence="1">Belongs to the peptidase A31 family.</text>
</comment>
<organism evidence="8 9">
    <name type="scientific">Serratia oryzae</name>
    <dbReference type="NCBI Taxonomy" id="2034155"/>
    <lineage>
        <taxon>Bacteria</taxon>
        <taxon>Pseudomonadati</taxon>
        <taxon>Pseudomonadota</taxon>
        <taxon>Gammaproteobacteria</taxon>
        <taxon>Enterobacterales</taxon>
        <taxon>Yersiniaceae</taxon>
        <taxon>Serratia</taxon>
    </lineage>
</organism>
<comment type="caution">
    <text evidence="8">The sequence shown here is derived from an EMBL/GenBank/DDBJ whole genome shotgun (WGS) entry which is preliminary data.</text>
</comment>